<gene>
    <name evidence="6" type="ORF">GCM10010449_85240</name>
</gene>
<comment type="caution">
    <text evidence="6">The sequence shown here is derived from an EMBL/GenBank/DDBJ whole genome shotgun (WGS) entry which is preliminary data.</text>
</comment>
<evidence type="ECO:0000259" key="5">
    <source>
        <dbReference type="PROSITE" id="PS50977"/>
    </source>
</evidence>
<dbReference type="NCBIfam" id="NF041196">
    <property type="entry name" value="ScbR_bind_reg"/>
    <property type="match status" value="1"/>
</dbReference>
<dbReference type="PRINTS" id="PR00455">
    <property type="entry name" value="HTHTETR"/>
</dbReference>
<feature type="DNA-binding region" description="H-T-H motif" evidence="4">
    <location>
        <begin position="46"/>
        <end position="65"/>
    </location>
</feature>
<evidence type="ECO:0000256" key="2">
    <source>
        <dbReference type="ARBA" id="ARBA00023125"/>
    </source>
</evidence>
<dbReference type="SUPFAM" id="SSF48498">
    <property type="entry name" value="Tetracyclin repressor-like, C-terminal domain"/>
    <property type="match status" value="1"/>
</dbReference>
<dbReference type="InterPro" id="IPR047923">
    <property type="entry name" value="ArpA-like"/>
</dbReference>
<dbReference type="PANTHER" id="PTHR30055">
    <property type="entry name" value="HTH-TYPE TRANSCRIPTIONAL REGULATOR RUTR"/>
    <property type="match status" value="1"/>
</dbReference>
<protein>
    <submittedName>
        <fullName evidence="6">ScbR family autoregulator-binding transcription factor</fullName>
    </submittedName>
</protein>
<dbReference type="InterPro" id="IPR036271">
    <property type="entry name" value="Tet_transcr_reg_TetR-rel_C_sf"/>
</dbReference>
<keyword evidence="3" id="KW-0804">Transcription</keyword>
<dbReference type="PROSITE" id="PS01081">
    <property type="entry name" value="HTH_TETR_1"/>
    <property type="match status" value="1"/>
</dbReference>
<feature type="domain" description="HTH tetR-type" evidence="5">
    <location>
        <begin position="23"/>
        <end position="83"/>
    </location>
</feature>
<dbReference type="Gene3D" id="1.10.357.10">
    <property type="entry name" value="Tetracycline Repressor, domain 2"/>
    <property type="match status" value="1"/>
</dbReference>
<evidence type="ECO:0000256" key="4">
    <source>
        <dbReference type="PROSITE-ProRule" id="PRU00335"/>
    </source>
</evidence>
<evidence type="ECO:0000256" key="1">
    <source>
        <dbReference type="ARBA" id="ARBA00023015"/>
    </source>
</evidence>
<dbReference type="Proteomes" id="UP001501637">
    <property type="component" value="Unassembled WGS sequence"/>
</dbReference>
<dbReference type="Pfam" id="PF00440">
    <property type="entry name" value="TetR_N"/>
    <property type="match status" value="1"/>
</dbReference>
<evidence type="ECO:0000256" key="3">
    <source>
        <dbReference type="ARBA" id="ARBA00023163"/>
    </source>
</evidence>
<dbReference type="InterPro" id="IPR050109">
    <property type="entry name" value="HTH-type_TetR-like_transc_reg"/>
</dbReference>
<reference evidence="7" key="1">
    <citation type="journal article" date="2019" name="Int. J. Syst. Evol. Microbiol.">
        <title>The Global Catalogue of Microorganisms (GCM) 10K type strain sequencing project: providing services to taxonomists for standard genome sequencing and annotation.</title>
        <authorList>
            <consortium name="The Broad Institute Genomics Platform"/>
            <consortium name="The Broad Institute Genome Sequencing Center for Infectious Disease"/>
            <person name="Wu L."/>
            <person name="Ma J."/>
        </authorList>
    </citation>
    <scope>NUCLEOTIDE SEQUENCE [LARGE SCALE GENOMIC DNA]</scope>
    <source>
        <strain evidence="7">JCM 9092</strain>
    </source>
</reference>
<dbReference type="InterPro" id="IPR023772">
    <property type="entry name" value="DNA-bd_HTH_TetR-type_CS"/>
</dbReference>
<organism evidence="6 7">
    <name type="scientific">Streptomyces rectiviolaceus</name>
    <dbReference type="NCBI Taxonomy" id="332591"/>
    <lineage>
        <taxon>Bacteria</taxon>
        <taxon>Bacillati</taxon>
        <taxon>Actinomycetota</taxon>
        <taxon>Actinomycetes</taxon>
        <taxon>Kitasatosporales</taxon>
        <taxon>Streptomycetaceae</taxon>
        <taxon>Streptomyces</taxon>
    </lineage>
</organism>
<keyword evidence="2 4" id="KW-0238">DNA-binding</keyword>
<dbReference type="InterPro" id="IPR001647">
    <property type="entry name" value="HTH_TetR"/>
</dbReference>
<evidence type="ECO:0000313" key="6">
    <source>
        <dbReference type="EMBL" id="GAA3155821.1"/>
    </source>
</evidence>
<evidence type="ECO:0000313" key="7">
    <source>
        <dbReference type="Proteomes" id="UP001501637"/>
    </source>
</evidence>
<accession>A0ABP6NRT8</accession>
<dbReference type="PROSITE" id="PS50977">
    <property type="entry name" value="HTH_TETR_2"/>
    <property type="match status" value="1"/>
</dbReference>
<keyword evidence="7" id="KW-1185">Reference proteome</keyword>
<dbReference type="SUPFAM" id="SSF46689">
    <property type="entry name" value="Homeodomain-like"/>
    <property type="match status" value="1"/>
</dbReference>
<sequence length="247" mass="26950">MEQAALPSQFLEVRRVAQQERAVRTRQAILAAAAQVFDEVGYEAATVSEILTRSGVTKGALYFHFASKEQLAQGVLQENAQVVPPVPSQRLKLQEAVDRGMLLAYQMGVDPLLRGSVRLALERSGNDSLDRKIPFEAWTRESETLLEQARLAGELQPHVDTKELAGVFVGAFAGVQLMSQAMTDRQDLCDRIAVLYRVLMAGAAVPSALVQLDVTADRGAKVQAMVDQLLREEPDPQGDRPSLVGQG</sequence>
<dbReference type="InterPro" id="IPR009057">
    <property type="entry name" value="Homeodomain-like_sf"/>
</dbReference>
<keyword evidence="1" id="KW-0805">Transcription regulation</keyword>
<dbReference type="EMBL" id="BAAAUG010000282">
    <property type="protein sequence ID" value="GAA3155821.1"/>
    <property type="molecule type" value="Genomic_DNA"/>
</dbReference>
<name>A0ABP6NRT8_9ACTN</name>
<dbReference type="PANTHER" id="PTHR30055:SF234">
    <property type="entry name" value="HTH-TYPE TRANSCRIPTIONAL REGULATOR BETI"/>
    <property type="match status" value="1"/>
</dbReference>
<proteinExistence type="predicted"/>